<feature type="region of interest" description="Disordered" evidence="1">
    <location>
        <begin position="451"/>
        <end position="495"/>
    </location>
</feature>
<name>A0ABQ9I6I8_9NEOP</name>
<evidence type="ECO:0000313" key="2">
    <source>
        <dbReference type="EMBL" id="KAJ8892245.1"/>
    </source>
</evidence>
<evidence type="ECO:0000256" key="1">
    <source>
        <dbReference type="SAM" id="MobiDB-lite"/>
    </source>
</evidence>
<sequence>MKRPWELSSEDKVVSGLQRPLSRNDTKHQVRASLWFERNHNYAPVGLHISCDPFSPCPDPPLPVRYTHNCVRWVWMIECLPPFSQFVMSGSSSELPTQCRQTTAGSVQISTGTNALPVGRRAQRQSGWQSTTVRGQVEETPPFLCHDVIEIRPHCNQQDSGWHPSAHSLRLVMNSARLNFLTSLKCLTSWSNFNRKAKDWERKENEGRKIRLTVDFKSAHFIVNSLYTQYYENTARQFRALCVAVMALLSKYREDYASPMPCAYSCTANVVHAHGSCALACLRIPALDCFSTTSVIENNDSSISDMSITVGRVTLAARAVLGVGESMFSTYMRRRQKSGYLVISSSVSASSLVALLCRNMLSHYIASLSERDYHASSVAAGRPLRASPLRLLGRKIMQGDMHRGKEGLGSHGLHFGAITTSLSVLRASLKYESKVKTVKRDRMRFNENRRLAPPEGNELCSPRGVKTRAAQPEHGGEKDRIAHDPHTNCPRRGLSRTDSQAMRMCRSEGRIQVWMRLLGFGDYELLSGIWWFVVGWSGVAPETSPIS</sequence>
<accession>A0ABQ9I6I8</accession>
<proteinExistence type="predicted"/>
<reference evidence="2 3" key="1">
    <citation type="submission" date="2023-02" db="EMBL/GenBank/DDBJ databases">
        <title>LHISI_Scaffold_Assembly.</title>
        <authorList>
            <person name="Stuart O.P."/>
            <person name="Cleave R."/>
            <person name="Magrath M.J.L."/>
            <person name="Mikheyev A.S."/>
        </authorList>
    </citation>
    <scope>NUCLEOTIDE SEQUENCE [LARGE SCALE GENOMIC DNA]</scope>
    <source>
        <strain evidence="2">Daus_M_001</strain>
        <tissue evidence="2">Leg muscle</tissue>
    </source>
</reference>
<dbReference type="EMBL" id="JARBHB010000002">
    <property type="protein sequence ID" value="KAJ8892245.1"/>
    <property type="molecule type" value="Genomic_DNA"/>
</dbReference>
<keyword evidence="3" id="KW-1185">Reference proteome</keyword>
<comment type="caution">
    <text evidence="2">The sequence shown here is derived from an EMBL/GenBank/DDBJ whole genome shotgun (WGS) entry which is preliminary data.</text>
</comment>
<dbReference type="Proteomes" id="UP001159363">
    <property type="component" value="Chromosome 2"/>
</dbReference>
<feature type="compositionally biased region" description="Basic and acidic residues" evidence="1">
    <location>
        <begin position="474"/>
        <end position="486"/>
    </location>
</feature>
<protein>
    <submittedName>
        <fullName evidence="2">Uncharacterized protein</fullName>
    </submittedName>
</protein>
<gene>
    <name evidence="2" type="ORF">PR048_004825</name>
</gene>
<organism evidence="2 3">
    <name type="scientific">Dryococelus australis</name>
    <dbReference type="NCBI Taxonomy" id="614101"/>
    <lineage>
        <taxon>Eukaryota</taxon>
        <taxon>Metazoa</taxon>
        <taxon>Ecdysozoa</taxon>
        <taxon>Arthropoda</taxon>
        <taxon>Hexapoda</taxon>
        <taxon>Insecta</taxon>
        <taxon>Pterygota</taxon>
        <taxon>Neoptera</taxon>
        <taxon>Polyneoptera</taxon>
        <taxon>Phasmatodea</taxon>
        <taxon>Verophasmatodea</taxon>
        <taxon>Anareolatae</taxon>
        <taxon>Phasmatidae</taxon>
        <taxon>Eurycanthinae</taxon>
        <taxon>Dryococelus</taxon>
    </lineage>
</organism>
<evidence type="ECO:0000313" key="3">
    <source>
        <dbReference type="Proteomes" id="UP001159363"/>
    </source>
</evidence>